<evidence type="ECO:0000313" key="3">
    <source>
        <dbReference type="Proteomes" id="UP000008694"/>
    </source>
</evidence>
<dbReference type="STRING" id="81972.D7KMK2"/>
<dbReference type="GO" id="GO:0033263">
    <property type="term" value="C:CORVET complex"/>
    <property type="evidence" value="ECO:0007669"/>
    <property type="project" value="EnsemblPlants"/>
</dbReference>
<dbReference type="GO" id="GO:0006914">
    <property type="term" value="P:autophagy"/>
    <property type="evidence" value="ECO:0007669"/>
    <property type="project" value="TreeGrafter"/>
</dbReference>
<gene>
    <name evidence="2" type="ORF">ARALYDRAFT_472531</name>
</gene>
<evidence type="ECO:0000313" key="2">
    <source>
        <dbReference type="EMBL" id="EFH66797.1"/>
    </source>
</evidence>
<dbReference type="GO" id="GO:0016020">
    <property type="term" value="C:membrane"/>
    <property type="evidence" value="ECO:0007669"/>
    <property type="project" value="TreeGrafter"/>
</dbReference>
<dbReference type="AlphaFoldDB" id="D7KMK2"/>
<dbReference type="PROSITE" id="PS50219">
    <property type="entry name" value="CNH"/>
    <property type="match status" value="1"/>
</dbReference>
<sequence>MSKSRAVVELTARFDLGGDDKIRALSLSPISDSQTLVYLGTSSGSLILLSLDTLTNIVSRLGSVSLSASPVESIFVLGEERGKVLALCNGYLFLMDSLLSQPTKRLGGVLKGINVVARRVRGRDSSSTDLLPSEISTDSSSSKKFLQLLGAGNLVNDVKGKDFPHDRVHQGHYVFAVAIGERMLLIELQCDEKEGLSSSFVVLKEILGIGGIKTLVWLDDYVIAGTVKGYSLISCVTGQSGVIFTLPDVSGPPLLKLLCKEWKVLLLVDNVGVVVDTNGQPIGGSLVFQRRPDSVGELSFYLVTVGDGKMEIHQKKSGACVQSVSFGPQGCGPSLLAADEAGDGNLLAVTTLSKLIFYRRVPYEEQIKDLLRKKRYREAISLVEELDSQGEISKDMLSFLHAQIGYLLLFDLRFEEAVNQFLKSEEMEPSEVFPFIMRDPNRWSLVVPRNRYWGLHPPPAPFEDVVDNGLMAIQRANFLRKAGMDTPVDEEFFSNPPSRADLLDSAIKNITRALNRIEDMENLASSENNCVVVEELETLLTESGHLRTLAFLYATKGMSAKALAIWRLFTKNYSSGLWQDSDDLVPYLHDNELIRLSGKEAAAAEAARILEEPCDPELTLQHLSWISEINPLFAIQVLTSDKRTEELSPEQVIQAIDPKKVEIIQRYFQWLIEERDYTDPQLHTSYALSLAKSALECVEVQNGIPEADAGGREAHDCNVGSISLLESDVRERLQTFLQSSDLYDPEEILELIEGSELWLEKAILYRRIGQETLVLQILALLLDMYLDPQNGKEPMFKAAVRLLHNHGASLDPLQVLESCIMSNLQKLSPDMPLKLASDTILRMLRARVHHHRQGQIVHNISRALDVDSRLARLEERSRHMQINDESLCDSCYARLGTKLFAMYPDDTIVCYKCYRRLGESKSVTGRDFKRDVLIKPGWLVNR</sequence>
<dbReference type="SUPFAM" id="SSF50998">
    <property type="entry name" value="Quinoprotein alcohol dehydrogenase-like"/>
    <property type="match status" value="1"/>
</dbReference>
<dbReference type="InterPro" id="IPR001180">
    <property type="entry name" value="CNH_dom"/>
</dbReference>
<feature type="domain" description="CNH" evidence="1">
    <location>
        <begin position="21"/>
        <end position="339"/>
    </location>
</feature>
<reference evidence="3" key="1">
    <citation type="journal article" date="2011" name="Nat. Genet.">
        <title>The Arabidopsis lyrata genome sequence and the basis of rapid genome size change.</title>
        <authorList>
            <person name="Hu T.T."/>
            <person name="Pattyn P."/>
            <person name="Bakker E.G."/>
            <person name="Cao J."/>
            <person name="Cheng J.-F."/>
            <person name="Clark R.M."/>
            <person name="Fahlgren N."/>
            <person name="Fawcett J.A."/>
            <person name="Grimwood J."/>
            <person name="Gundlach H."/>
            <person name="Haberer G."/>
            <person name="Hollister J.D."/>
            <person name="Ossowski S."/>
            <person name="Ottilar R.P."/>
            <person name="Salamov A.A."/>
            <person name="Schneeberger K."/>
            <person name="Spannagl M."/>
            <person name="Wang X."/>
            <person name="Yang L."/>
            <person name="Nasrallah M.E."/>
            <person name="Bergelson J."/>
            <person name="Carrington J.C."/>
            <person name="Gaut B.S."/>
            <person name="Schmutz J."/>
            <person name="Mayer K.F.X."/>
            <person name="Van de Peer Y."/>
            <person name="Grigoriev I.V."/>
            <person name="Nordborg M."/>
            <person name="Weigel D."/>
            <person name="Guo Y.-L."/>
        </authorList>
    </citation>
    <scope>NUCLEOTIDE SEQUENCE [LARGE SCALE GENOMIC DNA]</scope>
    <source>
        <strain evidence="3">cv. MN47</strain>
    </source>
</reference>
<dbReference type="GO" id="GO:0010015">
    <property type="term" value="P:root morphogenesis"/>
    <property type="evidence" value="ECO:0007669"/>
    <property type="project" value="EnsemblPlants"/>
</dbReference>
<organism evidence="3">
    <name type="scientific">Arabidopsis lyrata subsp. lyrata</name>
    <name type="common">Lyre-leaved rock-cress</name>
    <dbReference type="NCBI Taxonomy" id="81972"/>
    <lineage>
        <taxon>Eukaryota</taxon>
        <taxon>Viridiplantae</taxon>
        <taxon>Streptophyta</taxon>
        <taxon>Embryophyta</taxon>
        <taxon>Tracheophyta</taxon>
        <taxon>Spermatophyta</taxon>
        <taxon>Magnoliopsida</taxon>
        <taxon>eudicotyledons</taxon>
        <taxon>Gunneridae</taxon>
        <taxon>Pentapetalae</taxon>
        <taxon>rosids</taxon>
        <taxon>malvids</taxon>
        <taxon>Brassicales</taxon>
        <taxon>Brassicaceae</taxon>
        <taxon>Camelineae</taxon>
        <taxon>Arabidopsis</taxon>
    </lineage>
</organism>
<protein>
    <recommendedName>
        <fullName evidence="1">CNH domain-containing protein</fullName>
    </recommendedName>
</protein>
<dbReference type="InterPro" id="IPR011047">
    <property type="entry name" value="Quinoprotein_ADH-like_sf"/>
</dbReference>
<accession>D7KMK2</accession>
<dbReference type="EMBL" id="GL348713">
    <property type="protein sequence ID" value="EFH66797.1"/>
    <property type="molecule type" value="Genomic_DNA"/>
</dbReference>
<evidence type="ECO:0000259" key="1">
    <source>
        <dbReference type="PROSITE" id="PS50219"/>
    </source>
</evidence>
<dbReference type="PANTHER" id="PTHR12894">
    <property type="entry name" value="CNH DOMAIN CONTAINING"/>
    <property type="match status" value="1"/>
</dbReference>
<dbReference type="Proteomes" id="UP000008694">
    <property type="component" value="Unassembled WGS sequence"/>
</dbReference>
<name>D7KMK2_ARALL</name>
<dbReference type="HOGENOM" id="CLU_009467_0_0_1"/>
<dbReference type="InterPro" id="IPR019453">
    <property type="entry name" value="VPS39/TGFA1_Znf"/>
</dbReference>
<dbReference type="GO" id="GO:0034058">
    <property type="term" value="P:endosomal vesicle fusion"/>
    <property type="evidence" value="ECO:0007669"/>
    <property type="project" value="TreeGrafter"/>
</dbReference>
<dbReference type="Pfam" id="PF10367">
    <property type="entry name" value="zf-Vps39_C"/>
    <property type="match status" value="1"/>
</dbReference>
<proteinExistence type="predicted"/>
<dbReference type="eggNOG" id="KOG2063">
    <property type="taxonomic scope" value="Eukaryota"/>
</dbReference>
<dbReference type="Gramene" id="fgenesh2_kg.1__2485__AT1G22860.1">
    <property type="protein sequence ID" value="fgenesh2_kg.1__2485__AT1G22860.1"/>
    <property type="gene ID" value="fgenesh2_kg.1__2485__AT1G22860.1"/>
</dbReference>
<dbReference type="PANTHER" id="PTHR12894:SF43">
    <property type="entry name" value="VACUOLAR SORTING PROTEIN 3"/>
    <property type="match status" value="1"/>
</dbReference>
<dbReference type="InterPro" id="IPR032914">
    <property type="entry name" value="Vam6/VPS39/TRAP1"/>
</dbReference>
<keyword evidence="3" id="KW-1185">Reference proteome</keyword>